<keyword evidence="3" id="KW-1185">Reference proteome</keyword>
<comment type="caution">
    <text evidence="2">The sequence shown here is derived from an EMBL/GenBank/DDBJ whole genome shotgun (WGS) entry which is preliminary data.</text>
</comment>
<dbReference type="AlphaFoldDB" id="A0A2T1NI11"/>
<dbReference type="SUPFAM" id="SSF63829">
    <property type="entry name" value="Calcium-dependent phosphotriesterase"/>
    <property type="match status" value="1"/>
</dbReference>
<proteinExistence type="predicted"/>
<name>A0A2T1NI11_9FLAO</name>
<dbReference type="Pfam" id="PF21544">
    <property type="entry name" value="PorZ_N_b_propeller"/>
    <property type="match status" value="1"/>
</dbReference>
<sequence>MRYIKPLIFIFLFFFIKISYCQNFEDAWSEHYSYLEIKDVSPGLDKLYVAAENTIFTYDINTYQIEKLSTINGLSGETISAILYIEDQDLLLLGFENGLMQIYDQVNRTFLTVVDILDKPTIPPNNKGINQFFRNQDLVYISTDYGISVYNINALEFGDTYYIGPNGSQLKVRQTTMFNNYIYAATEQRLYRASLDNPNLIDYQEWESLNNGNWLGVQNVEDRLYVANSNRRVYEVVNGNLIQKVAYPQDIVGFKSNDNRLSVTITKQSYVYSSNFDQLVNAATTTDFNPNFSTSISVSEELFVGTNRIENTGQPAFGILKTSFSDPENFEEIHPESPLRNRFFKLKYQEGQIWGIHGGYSISYNFNGGVRREGISHFINDEWRNITYDSLAQNVTNPWYLSYLTIDPFNSSNVYVSSYYSGIINIQNEEVVNVFNQSNSSLVPLFGSVYLILNSAFDDQGNFYVYNGRVNETLNKLSENGQWTSYNYQALIDPATSNLGFSSMVFDNNGTIFSGSSHYGVIACVPNSSNNPTIVNISEEEEGMPSPNIRTLALDRNGQLWIGMDKGIRVVYNTQSFLENPEVDNIVVLDNGEASELLFQQFVTDIEVDGSNNKWIATLDTGLYYFSSDGQQTIYHFTKDNSPLPSNDVLDVALDEENGIVYIATEKGLLSFKSEASKPKTTLEDAFVFPNPVRPTFDMVSEKIKIRDISENVNIKITDIEGNLVAEAESNTNGRFKGYNLEIDGGTALWNGKNLAGDVVASGVYLVMLNDLDTLETKVLKLMVVR</sequence>
<dbReference type="Pfam" id="PF07494">
    <property type="entry name" value="Reg_prop"/>
    <property type="match status" value="1"/>
</dbReference>
<protein>
    <submittedName>
        <fullName evidence="2">ABC transporter substrate-binding protein</fullName>
    </submittedName>
</protein>
<dbReference type="InterPro" id="IPR048954">
    <property type="entry name" value="PorZ_N"/>
</dbReference>
<gene>
    <name evidence="2" type="ORF">C7H61_03520</name>
</gene>
<dbReference type="Gene3D" id="2.130.10.10">
    <property type="entry name" value="YVTN repeat-like/Quinoprotein amine dehydrogenase"/>
    <property type="match status" value="3"/>
</dbReference>
<feature type="domain" description="PorZ N-terminal beta-propeller" evidence="1">
    <location>
        <begin position="47"/>
        <end position="207"/>
    </location>
</feature>
<accession>A0A2T1NI11</accession>
<organism evidence="2 3">
    <name type="scientific">Mesoflavibacter zeaxanthinifaciens subsp. sabulilitoris</name>
    <dbReference type="NCBI Taxonomy" id="1520893"/>
    <lineage>
        <taxon>Bacteria</taxon>
        <taxon>Pseudomonadati</taxon>
        <taxon>Bacteroidota</taxon>
        <taxon>Flavobacteriia</taxon>
        <taxon>Flavobacteriales</taxon>
        <taxon>Flavobacteriaceae</taxon>
        <taxon>Mesoflavibacter</taxon>
    </lineage>
</organism>
<dbReference type="SUPFAM" id="SSF101898">
    <property type="entry name" value="NHL repeat"/>
    <property type="match status" value="1"/>
</dbReference>
<dbReference type="InterPro" id="IPR011110">
    <property type="entry name" value="Reg_prop"/>
</dbReference>
<dbReference type="RefSeq" id="WP_106677173.1">
    <property type="nucleotide sequence ID" value="NZ_JACHWV010000005.1"/>
</dbReference>
<dbReference type="Gene3D" id="2.60.40.4070">
    <property type="match status" value="1"/>
</dbReference>
<dbReference type="InterPro" id="IPR015943">
    <property type="entry name" value="WD40/YVTN_repeat-like_dom_sf"/>
</dbReference>
<reference evidence="2 3" key="1">
    <citation type="submission" date="2018-03" db="EMBL/GenBank/DDBJ databases">
        <title>Mesoflavibacter sp. HG37 and Mesoflavibacter sp. HG96 sp.nov., two marine bacteria isolated from seawater of Western Pacific Ocean.</title>
        <authorList>
            <person name="Cheng H."/>
            <person name="Wu Y.-H."/>
            <person name="Guo L.-L."/>
            <person name="Xu X.-W."/>
        </authorList>
    </citation>
    <scope>NUCLEOTIDE SEQUENCE [LARGE SCALE GENOMIC DNA]</scope>
    <source>
        <strain evidence="2 3">KCTC 42117</strain>
    </source>
</reference>
<evidence type="ECO:0000259" key="1">
    <source>
        <dbReference type="Pfam" id="PF21544"/>
    </source>
</evidence>
<evidence type="ECO:0000313" key="2">
    <source>
        <dbReference type="EMBL" id="PSG92524.1"/>
    </source>
</evidence>
<dbReference type="EMBL" id="PXOT01000018">
    <property type="protein sequence ID" value="PSG92524.1"/>
    <property type="molecule type" value="Genomic_DNA"/>
</dbReference>
<evidence type="ECO:0000313" key="3">
    <source>
        <dbReference type="Proteomes" id="UP000238430"/>
    </source>
</evidence>
<dbReference type="OrthoDB" id="9807410at2"/>
<dbReference type="Proteomes" id="UP000238430">
    <property type="component" value="Unassembled WGS sequence"/>
</dbReference>